<feature type="region of interest" description="Disordered" evidence="2">
    <location>
        <begin position="495"/>
        <end position="524"/>
    </location>
</feature>
<evidence type="ECO:0000313" key="5">
    <source>
        <dbReference type="Proteomes" id="UP001596395"/>
    </source>
</evidence>
<reference evidence="4 5" key="1">
    <citation type="journal article" date="2019" name="Int. J. Syst. Evol. Microbiol.">
        <title>The Global Catalogue of Microorganisms (GCM) 10K type strain sequencing project: providing services to taxonomists for standard genome sequencing and annotation.</title>
        <authorList>
            <consortium name="The Broad Institute Genomics Platform"/>
            <consortium name="The Broad Institute Genome Sequencing Center for Infectious Disease"/>
            <person name="Wu L."/>
            <person name="Ma J."/>
        </authorList>
    </citation>
    <scope>NUCLEOTIDE SEQUENCE [LARGE SCALE GENOMIC DNA]</scope>
    <source>
        <strain evidence="4 5">GX26</strain>
    </source>
</reference>
<organism evidence="4 5">
    <name type="scientific">Halorubellus litoreus</name>
    <dbReference type="NCBI Taxonomy" id="755308"/>
    <lineage>
        <taxon>Archaea</taxon>
        <taxon>Methanobacteriati</taxon>
        <taxon>Methanobacteriota</taxon>
        <taxon>Stenosarchaea group</taxon>
        <taxon>Halobacteria</taxon>
        <taxon>Halobacteriales</taxon>
        <taxon>Halorubellaceae</taxon>
        <taxon>Halorubellus</taxon>
    </lineage>
</organism>
<feature type="coiled-coil region" evidence="1">
    <location>
        <begin position="334"/>
        <end position="386"/>
    </location>
</feature>
<feature type="transmembrane region" description="Helical" evidence="3">
    <location>
        <begin position="123"/>
        <end position="146"/>
    </location>
</feature>
<feature type="transmembrane region" description="Helical" evidence="3">
    <location>
        <begin position="12"/>
        <end position="33"/>
    </location>
</feature>
<evidence type="ECO:0000256" key="3">
    <source>
        <dbReference type="SAM" id="Phobius"/>
    </source>
</evidence>
<feature type="compositionally biased region" description="Basic and acidic residues" evidence="2">
    <location>
        <begin position="512"/>
        <end position="524"/>
    </location>
</feature>
<proteinExistence type="predicted"/>
<evidence type="ECO:0000256" key="1">
    <source>
        <dbReference type="SAM" id="Coils"/>
    </source>
</evidence>
<protein>
    <submittedName>
        <fullName evidence="4">Uncharacterized protein</fullName>
    </submittedName>
</protein>
<feature type="transmembrane region" description="Helical" evidence="3">
    <location>
        <begin position="67"/>
        <end position="89"/>
    </location>
</feature>
<accession>A0ABD5VI27</accession>
<gene>
    <name evidence="4" type="ORF">ACFQGB_20150</name>
</gene>
<feature type="compositionally biased region" description="Low complexity" evidence="2">
    <location>
        <begin position="499"/>
        <end position="510"/>
    </location>
</feature>
<evidence type="ECO:0000256" key="2">
    <source>
        <dbReference type="SAM" id="MobiDB-lite"/>
    </source>
</evidence>
<feature type="transmembrane region" description="Helical" evidence="3">
    <location>
        <begin position="40"/>
        <end position="61"/>
    </location>
</feature>
<feature type="transmembrane region" description="Helical" evidence="3">
    <location>
        <begin position="96"/>
        <end position="117"/>
    </location>
</feature>
<keyword evidence="1" id="KW-0175">Coiled coil</keyword>
<keyword evidence="3" id="KW-0812">Transmembrane</keyword>
<name>A0ABD5VI27_9EURY</name>
<keyword evidence="3" id="KW-1133">Transmembrane helix</keyword>
<keyword evidence="3" id="KW-0472">Membrane</keyword>
<dbReference type="RefSeq" id="WP_336352116.1">
    <property type="nucleotide sequence ID" value="NZ_JAZAQL010000005.1"/>
</dbReference>
<dbReference type="EMBL" id="JBHSXN010000005">
    <property type="protein sequence ID" value="MFC6955180.1"/>
    <property type="molecule type" value="Genomic_DNA"/>
</dbReference>
<dbReference type="AlphaFoldDB" id="A0ABD5VI27"/>
<comment type="caution">
    <text evidence="4">The sequence shown here is derived from an EMBL/GenBank/DDBJ whole genome shotgun (WGS) entry which is preliminary data.</text>
</comment>
<evidence type="ECO:0000313" key="4">
    <source>
        <dbReference type="EMBL" id="MFC6955180.1"/>
    </source>
</evidence>
<keyword evidence="5" id="KW-1185">Reference proteome</keyword>
<sequence>MNVRELLPFVGWGVAGVPVVGTFLQAVFALAGVQGRSVPVVGGVVEAIISMPVFRAAAVQFKSSTTLVLALFALIALAWVGQGVAMGAWRNRDATFAFAGLVSVLFLVLFFGVYAPLFSADVGGVGLALFVATPFVASVGALGGAYTRDWDADLEVETATALSSAEESLASKRAAFDDAVDRRLDDESMETLAEYAPNAVADARSSIKEEREWYADVDAELESIRSGSAAASVRRERAIEVRERVEARDPGAAVERIESRLAEAVLDVVERGDVAISVRSRYGTEYDLVNLPTTFREFELSPDGRSTHVGDVDHALRSMLDGEGDDVATVVSALERVEVHRERIQRHVEDAEASFHETLTAAETDVERAREELERLEGAVRARVEELAIDGQDDAVESVHAVERQLRTAREDLHACQFDAAQEQVTAARETAAGLLTSVQFFGSVEGALGHGQERLSLPPEVSRAMATALKPAFEREYEVEYSVRDGAVVLESREGVDATATTASTPASTRSEPERQKPSRTKHVEMESVVDEVLLLLDELKDAVDGGDRTVHVNTDGLPSFVATPDSVAALEQFATRQGDLVESVDVPSTLPGIVDVRFAEGTTGAAALESLQERFKREYT</sequence>
<dbReference type="Proteomes" id="UP001596395">
    <property type="component" value="Unassembled WGS sequence"/>
</dbReference>